<dbReference type="OrthoDB" id="9805019at2"/>
<keyword evidence="6 12" id="KW-1133">Transmembrane helix</keyword>
<gene>
    <name evidence="17" type="primary">secDF</name>
    <name evidence="12" type="synonym">secD</name>
    <name evidence="13" type="synonym">secF</name>
    <name evidence="17" type="ORF">FSZ17_16700</name>
</gene>
<dbReference type="PRINTS" id="PR01755">
    <property type="entry name" value="SECFTRNLCASE"/>
</dbReference>
<dbReference type="Pfam" id="PF07549">
    <property type="entry name" value="Sec_GG"/>
    <property type="match status" value="1"/>
</dbReference>
<dbReference type="Proteomes" id="UP000321555">
    <property type="component" value="Chromosome"/>
</dbReference>
<comment type="subcellular location">
    <subcellularLocation>
        <location evidence="1 12">Cell membrane</location>
        <topology evidence="1 12">Multi-pass membrane protein</topology>
    </subcellularLocation>
</comment>
<dbReference type="NCBIfam" id="NF009581">
    <property type="entry name" value="PRK13024.1-1"/>
    <property type="match status" value="1"/>
</dbReference>
<dbReference type="NCBIfam" id="TIGR00916">
    <property type="entry name" value="2A0604s01"/>
    <property type="match status" value="2"/>
</dbReference>
<dbReference type="InterPro" id="IPR022645">
    <property type="entry name" value="SecD/SecF_bac"/>
</dbReference>
<dbReference type="Pfam" id="PF21760">
    <property type="entry name" value="SecD_1st"/>
    <property type="match status" value="1"/>
</dbReference>
<accession>A0A5B8Z716</accession>
<dbReference type="InterPro" id="IPR022646">
    <property type="entry name" value="SecD/SecF_CS"/>
</dbReference>
<feature type="transmembrane region" description="Helical" evidence="12">
    <location>
        <begin position="388"/>
        <end position="411"/>
    </location>
</feature>
<comment type="similarity">
    <text evidence="12">Belongs to the SecD/SecF family. SecD subfamily.</text>
</comment>
<evidence type="ECO:0000256" key="10">
    <source>
        <dbReference type="ARBA" id="ARBA00060856"/>
    </source>
</evidence>
<feature type="transmembrane region" description="Helical" evidence="12">
    <location>
        <begin position="623"/>
        <end position="644"/>
    </location>
</feature>
<feature type="transmembrane region" description="Helical" evidence="12">
    <location>
        <begin position="596"/>
        <end position="617"/>
    </location>
</feature>
<dbReference type="InterPro" id="IPR055344">
    <property type="entry name" value="SecD_SecF_C_bact"/>
</dbReference>
<proteinExistence type="inferred from homology"/>
<evidence type="ECO:0000256" key="7">
    <source>
        <dbReference type="ARBA" id="ARBA00023010"/>
    </source>
</evidence>
<evidence type="ECO:0000256" key="11">
    <source>
        <dbReference type="ARBA" id="ARBA00061053"/>
    </source>
</evidence>
<dbReference type="PANTHER" id="PTHR30081">
    <property type="entry name" value="PROTEIN-EXPORT MEMBRANE PROTEIN SEC"/>
    <property type="match status" value="1"/>
</dbReference>
<dbReference type="AlphaFoldDB" id="A0A5B8Z716"/>
<name>A0A5B8Z716_CYTDA</name>
<feature type="transmembrane region" description="Helical" evidence="12">
    <location>
        <begin position="458"/>
        <end position="478"/>
    </location>
</feature>
<comment type="subunit">
    <text evidence="13">Forms a complex with SecD. Part of the essential Sec protein translocation apparatus which comprises SecA, SecYEG and auxiliary proteins SecDF. Other proteins may also be involved.</text>
</comment>
<dbReference type="PANTHER" id="PTHR30081:SF1">
    <property type="entry name" value="PROTEIN TRANSLOCASE SUBUNIT SECD"/>
    <property type="match status" value="1"/>
</dbReference>
<dbReference type="InterPro" id="IPR005665">
    <property type="entry name" value="SecF_bac"/>
</dbReference>
<dbReference type="EMBL" id="CP042593">
    <property type="protein sequence ID" value="QED48758.1"/>
    <property type="molecule type" value="Genomic_DNA"/>
</dbReference>
<reference evidence="18" key="1">
    <citation type="submission" date="2019-08" db="EMBL/GenBank/DDBJ databases">
        <authorList>
            <person name="Zheng X."/>
        </authorList>
    </citation>
    <scope>NUCLEOTIDE SEQUENCE [LARGE SCALE GENOMIC DNA]</scope>
    <source>
        <strain evidence="18">FJAT-25496</strain>
    </source>
</reference>
<evidence type="ECO:0000259" key="15">
    <source>
        <dbReference type="Pfam" id="PF21760"/>
    </source>
</evidence>
<dbReference type="Gene3D" id="1.20.1640.10">
    <property type="entry name" value="Multidrug efflux transporter AcrB transmembrane domain"/>
    <property type="match status" value="2"/>
</dbReference>
<keyword evidence="5 12" id="KW-0653">Protein transport</keyword>
<dbReference type="GO" id="GO:0043952">
    <property type="term" value="P:protein transport by the Sec complex"/>
    <property type="evidence" value="ECO:0007669"/>
    <property type="project" value="UniProtKB-UniRule"/>
</dbReference>
<comment type="similarity">
    <text evidence="11">In the N-terminal section; belongs to the SecD/SecF family. SecD subfamily.</text>
</comment>
<dbReference type="InterPro" id="IPR054384">
    <property type="entry name" value="SecDF_P1_head"/>
</dbReference>
<dbReference type="GO" id="GO:0015450">
    <property type="term" value="F:protein-transporting ATPase activity"/>
    <property type="evidence" value="ECO:0007669"/>
    <property type="project" value="InterPro"/>
</dbReference>
<keyword evidence="7 12" id="KW-0811">Translocation</keyword>
<dbReference type="InterPro" id="IPR005791">
    <property type="entry name" value="SecD"/>
</dbReference>
<evidence type="ECO:0000256" key="6">
    <source>
        <dbReference type="ARBA" id="ARBA00022989"/>
    </source>
</evidence>
<organism evidence="17 18">
    <name type="scientific">Cytobacillus dafuensis</name>
    <name type="common">Bacillus dafuensis</name>
    <dbReference type="NCBI Taxonomy" id="1742359"/>
    <lineage>
        <taxon>Bacteria</taxon>
        <taxon>Bacillati</taxon>
        <taxon>Bacillota</taxon>
        <taxon>Bacilli</taxon>
        <taxon>Bacillales</taxon>
        <taxon>Bacillaceae</taxon>
        <taxon>Cytobacillus</taxon>
    </lineage>
</organism>
<evidence type="ECO:0000259" key="14">
    <source>
        <dbReference type="Pfam" id="PF02355"/>
    </source>
</evidence>
<keyword evidence="2 12" id="KW-0813">Transport</keyword>
<feature type="transmembrane region" description="Helical" evidence="12">
    <location>
        <begin position="284"/>
        <end position="301"/>
    </location>
</feature>
<protein>
    <recommendedName>
        <fullName evidence="12 13">Multifunctional fusion protein</fullName>
    </recommendedName>
    <domain>
        <recommendedName>
            <fullName evidence="12">Protein translocase subunit SecD</fullName>
        </recommendedName>
    </domain>
    <domain>
        <recommendedName>
            <fullName evidence="13">Protein-export membrane protein SecF</fullName>
        </recommendedName>
    </domain>
</protein>
<comment type="function">
    <text evidence="9 12">Part of the Sec protein translocase complex. Interacts with the SecYEG preprotein conducting channel. SecDF uses the proton motive force (PMF) to complete protein translocation after the ATP-dependent function of SecA.</text>
</comment>
<dbReference type="Pfam" id="PF22599">
    <property type="entry name" value="SecDF_P1_head"/>
    <property type="match status" value="1"/>
</dbReference>
<evidence type="ECO:0000259" key="16">
    <source>
        <dbReference type="Pfam" id="PF22599"/>
    </source>
</evidence>
<feature type="transmembrane region" description="Helical" evidence="12">
    <location>
        <begin position="572"/>
        <end position="589"/>
    </location>
</feature>
<evidence type="ECO:0000256" key="2">
    <source>
        <dbReference type="ARBA" id="ARBA00022448"/>
    </source>
</evidence>
<dbReference type="GO" id="GO:0065002">
    <property type="term" value="P:intracellular protein transmembrane transport"/>
    <property type="evidence" value="ECO:0007669"/>
    <property type="project" value="UniProtKB-UniRule"/>
</dbReference>
<feature type="domain" description="SecDF P1 head subdomain" evidence="16">
    <location>
        <begin position="122"/>
        <end position="238"/>
    </location>
</feature>
<dbReference type="InterPro" id="IPR048631">
    <property type="entry name" value="SecD_1st"/>
</dbReference>
<feature type="transmembrane region" description="Helical" evidence="12">
    <location>
        <begin position="703"/>
        <end position="727"/>
    </location>
</feature>
<dbReference type="NCBIfam" id="TIGR00966">
    <property type="entry name" value="transloc_SecF"/>
    <property type="match status" value="1"/>
</dbReference>
<feature type="transmembrane region" description="Helical" evidence="12">
    <location>
        <begin position="355"/>
        <end position="376"/>
    </location>
</feature>
<evidence type="ECO:0000256" key="5">
    <source>
        <dbReference type="ARBA" id="ARBA00022927"/>
    </source>
</evidence>
<keyword evidence="18" id="KW-1185">Reference proteome</keyword>
<sequence>MVKRGRIVAFFLIVLLLGSLIGTTTNNILKNIKLGLDLQGGFEVLYEVSPIEEGQKIDKKVLASTAKALDKRVNVLGVSEPNIQVEGENRIRVQLAGVTDQDKAREMLSTEANLSFRDVNDVKLMDGTDLAENGAKQTFDENGKPSVSIKLKSASTFRDVTQKIVNMGQPNNLLVIWLDFEEGKDSFRAEAGKENPSYLSAPAVSQVFNQDTVSIVGNFTVEEASTLADLLNAGSLPVKLTEVYSTSVGAQFGEKALDKTILAGIIGISVIFLFMIVYYRFPGLIATVTLSIYIYLVLLIFDWMNGVLTLPGIAALILGVGMAVDANILTYERIKEEIKVGRTVKSAFHAGSKNAFVSIFDANITTLLAAGVLFAYGNSSVKGFATMLIISILVSFLTAVYGSRLLLGLWVDSNLFNKKPGWFGVKKSEIHDIAENFDAHDLKTKFDKFDFVKVRKKFYVFSALLMAGGIIAVSVFGLNLGIDFSKGTRIEIHSNDSLTKAEIKSELSKLNIETDDIVISGGNKEIGVARLKEVLTKEEIAKLKVDFNKEFGSDPTVSTVSPTVGKELAKNALIALVIASIGIVIYVAIRFEMKMAIPAVVSLLHDAFLIVAVFSITRLEVDITFIAAVLTVVGYSINDTIVTFDRMRENMQKKKRLKTVEDIHDVINTALRQVMARSINTVLTVIIAILALLIFGSESIRNFSIALLVGTIAGVYSSIFLAAQLWGDWKTKELKEKGIIKTEKEKRKTSDEPQV</sequence>
<comment type="subunit">
    <text evidence="12">Forms a complex with SecF. Part of the essential Sec protein translocation apparatus which comprises SecA, SecYEG and auxiliary proteins SecDF. Other proteins may also be involved.</text>
</comment>
<evidence type="ECO:0000256" key="8">
    <source>
        <dbReference type="ARBA" id="ARBA00023136"/>
    </source>
</evidence>
<dbReference type="GO" id="GO:0006605">
    <property type="term" value="P:protein targeting"/>
    <property type="evidence" value="ECO:0007669"/>
    <property type="project" value="UniProtKB-UniRule"/>
</dbReference>
<dbReference type="RefSeq" id="WP_057771688.1">
    <property type="nucleotide sequence ID" value="NZ_CP042593.1"/>
</dbReference>
<dbReference type="FunFam" id="1.20.1640.10:FF:000004">
    <property type="entry name" value="Protein translocase subunit SecD"/>
    <property type="match status" value="1"/>
</dbReference>
<evidence type="ECO:0000256" key="9">
    <source>
        <dbReference type="ARBA" id="ARBA00059018"/>
    </source>
</evidence>
<comment type="similarity">
    <text evidence="13">Belongs to the SecD/SecF family. SecF subfamily.</text>
</comment>
<feature type="transmembrane region" description="Helical" evidence="12">
    <location>
        <begin position="679"/>
        <end position="697"/>
    </location>
</feature>
<dbReference type="Pfam" id="PF02355">
    <property type="entry name" value="SecD_SecF_C"/>
    <property type="match status" value="2"/>
</dbReference>
<dbReference type="HAMAP" id="MF_01464_B">
    <property type="entry name" value="SecF_B"/>
    <property type="match status" value="1"/>
</dbReference>
<feature type="transmembrane region" description="Helical" evidence="12">
    <location>
        <begin position="261"/>
        <end position="279"/>
    </location>
</feature>
<comment type="similarity">
    <text evidence="10">In the C-terminal section; belongs to the SecD/SecF family. SecF subfamily.</text>
</comment>
<evidence type="ECO:0000256" key="13">
    <source>
        <dbReference type="HAMAP-Rule" id="MF_01464"/>
    </source>
</evidence>
<comment type="caution">
    <text evidence="12">Lacks conserved residue(s) required for the propagation of feature annotation.</text>
</comment>
<evidence type="ECO:0000256" key="4">
    <source>
        <dbReference type="ARBA" id="ARBA00022692"/>
    </source>
</evidence>
<dbReference type="Gene3D" id="3.30.70.3220">
    <property type="match status" value="1"/>
</dbReference>
<feature type="domain" description="Protein translocase subunit SecDF P1" evidence="15">
    <location>
        <begin position="65"/>
        <end position="121"/>
    </location>
</feature>
<evidence type="ECO:0000256" key="3">
    <source>
        <dbReference type="ARBA" id="ARBA00022475"/>
    </source>
</evidence>
<feature type="transmembrane region" description="Helical" evidence="12">
    <location>
        <begin position="313"/>
        <end position="334"/>
    </location>
</feature>
<dbReference type="NCBIfam" id="TIGR01129">
    <property type="entry name" value="secD"/>
    <property type="match status" value="1"/>
</dbReference>
<dbReference type="KEGG" id="bda:FSZ17_16700"/>
<dbReference type="InterPro" id="IPR048634">
    <property type="entry name" value="SecD_SecF_C"/>
</dbReference>
<dbReference type="FunFam" id="1.20.1640.10:FF:000024">
    <property type="entry name" value="Multifunctional fusion protein"/>
    <property type="match status" value="1"/>
</dbReference>
<evidence type="ECO:0000313" key="18">
    <source>
        <dbReference type="Proteomes" id="UP000321555"/>
    </source>
</evidence>
<evidence type="ECO:0000313" key="17">
    <source>
        <dbReference type="EMBL" id="QED48758.1"/>
    </source>
</evidence>
<feature type="domain" description="Protein export membrane protein SecD/SecF C-terminal" evidence="14">
    <location>
        <begin position="554"/>
        <end position="731"/>
    </location>
</feature>
<evidence type="ECO:0000256" key="12">
    <source>
        <dbReference type="HAMAP-Rule" id="MF_01463"/>
    </source>
</evidence>
<dbReference type="HAMAP" id="MF_01463_B">
    <property type="entry name" value="SecD_B"/>
    <property type="match status" value="1"/>
</dbReference>
<evidence type="ECO:0000256" key="1">
    <source>
        <dbReference type="ARBA" id="ARBA00004651"/>
    </source>
</evidence>
<keyword evidence="3 12" id="KW-1003">Cell membrane</keyword>
<dbReference type="InterPro" id="IPR022813">
    <property type="entry name" value="SecD/SecF_arch_bac"/>
</dbReference>
<dbReference type="GO" id="GO:0005886">
    <property type="term" value="C:plasma membrane"/>
    <property type="evidence" value="ECO:0007669"/>
    <property type="project" value="UniProtKB-SubCell"/>
</dbReference>
<dbReference type="SUPFAM" id="SSF82866">
    <property type="entry name" value="Multidrug efflux transporter AcrB transmembrane domain"/>
    <property type="match status" value="2"/>
</dbReference>
<dbReference type="STRING" id="1742359.GCA_001439625_02509"/>
<keyword evidence="4 12" id="KW-0812">Transmembrane</keyword>
<keyword evidence="8 12" id="KW-0472">Membrane</keyword>
<feature type="domain" description="Protein export membrane protein SecD/SecF C-terminal" evidence="14">
    <location>
        <begin position="244"/>
        <end position="405"/>
    </location>
</feature>